<evidence type="ECO:0000256" key="4">
    <source>
        <dbReference type="ARBA" id="ARBA00023163"/>
    </source>
</evidence>
<evidence type="ECO:0000313" key="8">
    <source>
        <dbReference type="Proteomes" id="UP000219546"/>
    </source>
</evidence>
<dbReference type="Proteomes" id="UP000219546">
    <property type="component" value="Unassembled WGS sequence"/>
</dbReference>
<dbReference type="Pfam" id="PF00440">
    <property type="entry name" value="TetR_N"/>
    <property type="match status" value="1"/>
</dbReference>
<dbReference type="Gene3D" id="1.10.357.10">
    <property type="entry name" value="Tetracycline Repressor, domain 2"/>
    <property type="match status" value="1"/>
</dbReference>
<feature type="DNA-binding region" description="H-T-H motif" evidence="5">
    <location>
        <begin position="25"/>
        <end position="44"/>
    </location>
</feature>
<dbReference type="PROSITE" id="PS01081">
    <property type="entry name" value="HTH_TETR_1"/>
    <property type="match status" value="1"/>
</dbReference>
<dbReference type="GO" id="GO:0003677">
    <property type="term" value="F:DNA binding"/>
    <property type="evidence" value="ECO:0007669"/>
    <property type="project" value="UniProtKB-UniRule"/>
</dbReference>
<sequence length="294" mass="34487">MKEKEKRIIEEAMKLFAKKGFSSTSVQEIADEAGISKGAFYLYFKSKEELMISIFTYYYERINRKVKAIEKEGLDPKEKFIKQLYVQLDEIKKHKDFILMHTREQTVPFNQELEIIILKMRAESFLLYKKGLSDIYGDRINPFIWDLIISIQGIFQSYLGVMLFDIEKLDTKQIAVFIYNRTDDIVRGMETSPEPPIIEAGKMDRLVNLYQKEMISDPNDLIEIIHQIKKTFKNHPDQERILVTLDVIEEELQNDSPRIPVIEGMLANLSGYSSLEPLKYQIESFIHKNKESKP</sequence>
<keyword evidence="3 5" id="KW-0238">DNA-binding</keyword>
<dbReference type="PROSITE" id="PS50977">
    <property type="entry name" value="HTH_TETR_2"/>
    <property type="match status" value="1"/>
</dbReference>
<keyword evidence="8" id="KW-1185">Reference proteome</keyword>
<keyword evidence="2" id="KW-0805">Transcription regulation</keyword>
<dbReference type="GO" id="GO:0045892">
    <property type="term" value="P:negative regulation of DNA-templated transcription"/>
    <property type="evidence" value="ECO:0007669"/>
    <property type="project" value="UniProtKB-ARBA"/>
</dbReference>
<dbReference type="FunFam" id="1.10.10.60:FF:000141">
    <property type="entry name" value="TetR family transcriptional regulator"/>
    <property type="match status" value="1"/>
</dbReference>
<keyword evidence="1" id="KW-0678">Repressor</keyword>
<evidence type="ECO:0000256" key="5">
    <source>
        <dbReference type="PROSITE-ProRule" id="PRU00335"/>
    </source>
</evidence>
<dbReference type="InterPro" id="IPR023772">
    <property type="entry name" value="DNA-bd_HTH_TetR-type_CS"/>
</dbReference>
<evidence type="ECO:0000256" key="3">
    <source>
        <dbReference type="ARBA" id="ARBA00023125"/>
    </source>
</evidence>
<organism evidence="7 8">
    <name type="scientific">Bacillus oleivorans</name>
    <dbReference type="NCBI Taxonomy" id="1448271"/>
    <lineage>
        <taxon>Bacteria</taxon>
        <taxon>Bacillati</taxon>
        <taxon>Bacillota</taxon>
        <taxon>Bacilli</taxon>
        <taxon>Bacillales</taxon>
        <taxon>Bacillaceae</taxon>
        <taxon>Bacillus</taxon>
    </lineage>
</organism>
<dbReference type="InterPro" id="IPR009057">
    <property type="entry name" value="Homeodomain-like_sf"/>
</dbReference>
<name>A0A285CIP0_9BACI</name>
<dbReference type="AlphaFoldDB" id="A0A285CIP0"/>
<dbReference type="PANTHER" id="PTHR43479">
    <property type="entry name" value="ACREF/ENVCD OPERON REPRESSOR-RELATED"/>
    <property type="match status" value="1"/>
</dbReference>
<accession>A0A285CIP0</accession>
<evidence type="ECO:0000256" key="2">
    <source>
        <dbReference type="ARBA" id="ARBA00023015"/>
    </source>
</evidence>
<reference evidence="7 8" key="1">
    <citation type="submission" date="2017-08" db="EMBL/GenBank/DDBJ databases">
        <authorList>
            <person name="de Groot N.N."/>
        </authorList>
    </citation>
    <scope>NUCLEOTIDE SEQUENCE [LARGE SCALE GENOMIC DNA]</scope>
    <source>
        <strain evidence="7 8">JC228</strain>
    </source>
</reference>
<evidence type="ECO:0000259" key="6">
    <source>
        <dbReference type="PROSITE" id="PS50977"/>
    </source>
</evidence>
<dbReference type="PRINTS" id="PR00455">
    <property type="entry name" value="HTHTETR"/>
</dbReference>
<evidence type="ECO:0000256" key="1">
    <source>
        <dbReference type="ARBA" id="ARBA00022491"/>
    </source>
</evidence>
<protein>
    <submittedName>
        <fullName evidence="7">TetR family transcriptional regulator</fullName>
    </submittedName>
</protein>
<keyword evidence="4" id="KW-0804">Transcription</keyword>
<dbReference type="OrthoDB" id="9812993at2"/>
<dbReference type="InterPro" id="IPR001647">
    <property type="entry name" value="HTH_TetR"/>
</dbReference>
<dbReference type="InterPro" id="IPR050624">
    <property type="entry name" value="HTH-type_Tx_Regulator"/>
</dbReference>
<evidence type="ECO:0000313" key="7">
    <source>
        <dbReference type="EMBL" id="SNX66853.1"/>
    </source>
</evidence>
<proteinExistence type="predicted"/>
<dbReference type="SUPFAM" id="SSF46689">
    <property type="entry name" value="Homeodomain-like"/>
    <property type="match status" value="1"/>
</dbReference>
<dbReference type="EMBL" id="OAOP01000001">
    <property type="protein sequence ID" value="SNX66853.1"/>
    <property type="molecule type" value="Genomic_DNA"/>
</dbReference>
<dbReference type="PANTHER" id="PTHR43479:SF22">
    <property type="entry name" value="TRANSCRIPTIONAL REGULATOR, TETR FAMILY"/>
    <property type="match status" value="1"/>
</dbReference>
<feature type="domain" description="HTH tetR-type" evidence="6">
    <location>
        <begin position="2"/>
        <end position="62"/>
    </location>
</feature>
<dbReference type="RefSeq" id="WP_097156701.1">
    <property type="nucleotide sequence ID" value="NZ_JBEPMQ010000012.1"/>
</dbReference>
<gene>
    <name evidence="7" type="ORF">SAMN05877753_101165</name>
</gene>